<name>A0A423W9N3_9PEZI</name>
<accession>A0A423W9N3</accession>
<sequence>MAFFKSKSSTTTADKKSGVGLSEVRAKSIRSANALCPISVVEVEFSLWSTEILTNGVAETCKDLNIPILSYSPLGYGFPTGQVRKLEVIPKGDIRHMFGRFQPEYFHKNLDLVDQVTAIAKEKGVTPAQLALAWIRAHSDQGVCSTIIPIPGATAAVRVKENSEVVHLSAQEKARLDEMIKTIPVSGGRQIPGMDHILWT</sequence>
<dbReference type="GO" id="GO:0005737">
    <property type="term" value="C:cytoplasm"/>
    <property type="evidence" value="ECO:0007669"/>
    <property type="project" value="TreeGrafter"/>
</dbReference>
<gene>
    <name evidence="3" type="ORF">VPNG_08311</name>
</gene>
<keyword evidence="4" id="KW-1185">Reference proteome</keyword>
<evidence type="ECO:0000256" key="1">
    <source>
        <dbReference type="ARBA" id="ARBA00023002"/>
    </source>
</evidence>
<dbReference type="PANTHER" id="PTHR43625:SF78">
    <property type="entry name" value="PYRIDOXAL REDUCTASE-RELATED"/>
    <property type="match status" value="1"/>
</dbReference>
<dbReference type="Gene3D" id="3.20.20.100">
    <property type="entry name" value="NADP-dependent oxidoreductase domain"/>
    <property type="match status" value="1"/>
</dbReference>
<evidence type="ECO:0000313" key="3">
    <source>
        <dbReference type="EMBL" id="ROW00023.1"/>
    </source>
</evidence>
<keyword evidence="1" id="KW-0560">Oxidoreductase</keyword>
<dbReference type="InterPro" id="IPR023210">
    <property type="entry name" value="NADP_OxRdtase_dom"/>
</dbReference>
<protein>
    <recommendedName>
        <fullName evidence="2">NADP-dependent oxidoreductase domain-containing protein</fullName>
    </recommendedName>
</protein>
<dbReference type="GO" id="GO:0016491">
    <property type="term" value="F:oxidoreductase activity"/>
    <property type="evidence" value="ECO:0007669"/>
    <property type="project" value="UniProtKB-KW"/>
</dbReference>
<dbReference type="PANTHER" id="PTHR43625">
    <property type="entry name" value="AFLATOXIN B1 ALDEHYDE REDUCTASE"/>
    <property type="match status" value="1"/>
</dbReference>
<dbReference type="Proteomes" id="UP000285146">
    <property type="component" value="Unassembled WGS sequence"/>
</dbReference>
<organism evidence="3 4">
    <name type="scientific">Cytospora leucostoma</name>
    <dbReference type="NCBI Taxonomy" id="1230097"/>
    <lineage>
        <taxon>Eukaryota</taxon>
        <taxon>Fungi</taxon>
        <taxon>Dikarya</taxon>
        <taxon>Ascomycota</taxon>
        <taxon>Pezizomycotina</taxon>
        <taxon>Sordariomycetes</taxon>
        <taxon>Sordariomycetidae</taxon>
        <taxon>Diaporthales</taxon>
        <taxon>Cytosporaceae</taxon>
        <taxon>Cytospora</taxon>
    </lineage>
</organism>
<dbReference type="Pfam" id="PF00248">
    <property type="entry name" value="Aldo_ket_red"/>
    <property type="match status" value="1"/>
</dbReference>
<dbReference type="AlphaFoldDB" id="A0A423W9N3"/>
<dbReference type="EMBL" id="LKEB01000057">
    <property type="protein sequence ID" value="ROW00023.1"/>
    <property type="molecule type" value="Genomic_DNA"/>
</dbReference>
<dbReference type="SUPFAM" id="SSF51430">
    <property type="entry name" value="NAD(P)-linked oxidoreductase"/>
    <property type="match status" value="1"/>
</dbReference>
<dbReference type="InterPro" id="IPR050791">
    <property type="entry name" value="Aldo-Keto_reductase"/>
</dbReference>
<feature type="domain" description="NADP-dependent oxidoreductase" evidence="2">
    <location>
        <begin position="18"/>
        <end position="180"/>
    </location>
</feature>
<dbReference type="InParanoid" id="A0A423W9N3"/>
<evidence type="ECO:0000259" key="2">
    <source>
        <dbReference type="Pfam" id="PF00248"/>
    </source>
</evidence>
<comment type="caution">
    <text evidence="3">The sequence shown here is derived from an EMBL/GenBank/DDBJ whole genome shotgun (WGS) entry which is preliminary data.</text>
</comment>
<dbReference type="InterPro" id="IPR036812">
    <property type="entry name" value="NAD(P)_OxRdtase_dom_sf"/>
</dbReference>
<dbReference type="OrthoDB" id="37537at2759"/>
<dbReference type="STRING" id="1230097.A0A423W9N3"/>
<evidence type="ECO:0000313" key="4">
    <source>
        <dbReference type="Proteomes" id="UP000285146"/>
    </source>
</evidence>
<proteinExistence type="predicted"/>
<reference evidence="3 4" key="1">
    <citation type="submission" date="2015-09" db="EMBL/GenBank/DDBJ databases">
        <title>Host preference determinants of Valsa canker pathogens revealed by comparative genomics.</title>
        <authorList>
            <person name="Yin Z."/>
            <person name="Huang L."/>
        </authorList>
    </citation>
    <scope>NUCLEOTIDE SEQUENCE [LARGE SCALE GENOMIC DNA]</scope>
    <source>
        <strain evidence="3 4">SXYLt</strain>
    </source>
</reference>